<proteinExistence type="inferred from homology"/>
<dbReference type="GO" id="GO:0005198">
    <property type="term" value="F:structural molecule activity"/>
    <property type="evidence" value="ECO:0007669"/>
    <property type="project" value="UniProtKB-UniRule"/>
</dbReference>
<dbReference type="InParanoid" id="B2A342"/>
<keyword evidence="7" id="KW-1185">Reference proteome</keyword>
<evidence type="ECO:0000256" key="5">
    <source>
        <dbReference type="NCBIfam" id="TIGR00205"/>
    </source>
</evidence>
<comment type="subcellular location">
    <subcellularLocation>
        <location evidence="1 4">Bacterial flagellum basal body</location>
    </subcellularLocation>
</comment>
<dbReference type="RefSeq" id="WP_012447847.1">
    <property type="nucleotide sequence ID" value="NC_010718.1"/>
</dbReference>
<dbReference type="Proteomes" id="UP000001683">
    <property type="component" value="Chromosome"/>
</dbReference>
<organism evidence="6 7">
    <name type="scientific">Natranaerobius thermophilus (strain ATCC BAA-1301 / DSM 18059 / JW/NM-WN-LF)</name>
    <dbReference type="NCBI Taxonomy" id="457570"/>
    <lineage>
        <taxon>Bacteria</taxon>
        <taxon>Bacillati</taxon>
        <taxon>Bacillota</taxon>
        <taxon>Clostridia</taxon>
        <taxon>Natranaerobiales</taxon>
        <taxon>Natranaerobiaceae</taxon>
        <taxon>Natranaerobius</taxon>
    </lineage>
</organism>
<dbReference type="KEGG" id="nth:Nther_1390"/>
<dbReference type="NCBIfam" id="TIGR00205">
    <property type="entry name" value="fliE"/>
    <property type="match status" value="1"/>
</dbReference>
<evidence type="ECO:0000313" key="7">
    <source>
        <dbReference type="Proteomes" id="UP000001683"/>
    </source>
</evidence>
<dbReference type="EMBL" id="CP001034">
    <property type="protein sequence ID" value="ACB84973.1"/>
    <property type="molecule type" value="Genomic_DNA"/>
</dbReference>
<evidence type="ECO:0000256" key="4">
    <source>
        <dbReference type="HAMAP-Rule" id="MF_00724"/>
    </source>
</evidence>
<dbReference type="PRINTS" id="PR01006">
    <property type="entry name" value="FLGHOOKFLIE"/>
</dbReference>
<evidence type="ECO:0000256" key="2">
    <source>
        <dbReference type="ARBA" id="ARBA00009272"/>
    </source>
</evidence>
<dbReference type="PANTHER" id="PTHR34653:SF1">
    <property type="entry name" value="FLAGELLAR HOOK-BASAL BODY COMPLEX PROTEIN FLIE"/>
    <property type="match status" value="1"/>
</dbReference>
<sequence>MRIEGIGENTVNPINQGNKQKAEDLNFREFLSDAISKVDDIQKESEVLNQKLAVGEVDNLHDVVIATEKAELALNLTLEVRNQLIETHDELMRMQI</sequence>
<dbReference type="eggNOG" id="COG1677">
    <property type="taxonomic scope" value="Bacteria"/>
</dbReference>
<dbReference type="InterPro" id="IPR001624">
    <property type="entry name" value="FliE"/>
</dbReference>
<dbReference type="STRING" id="457570.Nther_1390"/>
<keyword evidence="6" id="KW-0282">Flagellum</keyword>
<keyword evidence="3 4" id="KW-0975">Bacterial flagellum</keyword>
<keyword evidence="6" id="KW-0969">Cilium</keyword>
<dbReference type="AlphaFoldDB" id="B2A342"/>
<dbReference type="GO" id="GO:0071973">
    <property type="term" value="P:bacterial-type flagellum-dependent cell motility"/>
    <property type="evidence" value="ECO:0007669"/>
    <property type="project" value="InterPro"/>
</dbReference>
<dbReference type="PANTHER" id="PTHR34653">
    <property type="match status" value="1"/>
</dbReference>
<dbReference type="HAMAP" id="MF_00724">
    <property type="entry name" value="FliE"/>
    <property type="match status" value="1"/>
</dbReference>
<evidence type="ECO:0000313" key="6">
    <source>
        <dbReference type="EMBL" id="ACB84973.1"/>
    </source>
</evidence>
<dbReference type="FunCoup" id="B2A342">
    <property type="interactions" value="66"/>
</dbReference>
<keyword evidence="6" id="KW-0966">Cell projection</keyword>
<evidence type="ECO:0000256" key="1">
    <source>
        <dbReference type="ARBA" id="ARBA00004117"/>
    </source>
</evidence>
<accession>B2A342</accession>
<reference evidence="6 7" key="2">
    <citation type="journal article" date="2011" name="J. Bacteriol.">
        <title>Complete genome sequence of the anaerobic, halophilic alkalithermophile Natranaerobius thermophilus JW/NM-WN-LF.</title>
        <authorList>
            <person name="Zhao B."/>
            <person name="Mesbah N.M."/>
            <person name="Dalin E."/>
            <person name="Goodwin L."/>
            <person name="Nolan M."/>
            <person name="Pitluck S."/>
            <person name="Chertkov O."/>
            <person name="Brettin T.S."/>
            <person name="Han J."/>
            <person name="Larimer F.W."/>
            <person name="Land M.L."/>
            <person name="Hauser L."/>
            <person name="Kyrpides N."/>
            <person name="Wiegel J."/>
        </authorList>
    </citation>
    <scope>NUCLEOTIDE SEQUENCE [LARGE SCALE GENOMIC DNA]</scope>
    <source>
        <strain evidence="7">ATCC BAA-1301 / DSM 18059 / JW/NM-WN-LF</strain>
    </source>
</reference>
<gene>
    <name evidence="4" type="primary">fliE</name>
    <name evidence="6" type="ordered locus">Nther_1390</name>
</gene>
<comment type="similarity">
    <text evidence="2 4">Belongs to the FliE family.</text>
</comment>
<dbReference type="Pfam" id="PF02049">
    <property type="entry name" value="FliE"/>
    <property type="match status" value="1"/>
</dbReference>
<protein>
    <recommendedName>
        <fullName evidence="4 5">Flagellar hook-basal body complex protein FliE</fullName>
    </recommendedName>
</protein>
<reference evidence="6 7" key="1">
    <citation type="submission" date="2008-04" db="EMBL/GenBank/DDBJ databases">
        <title>Complete sequence of chromosome of Natranaerobius thermophilus JW/NM-WN-LF.</title>
        <authorList>
            <consortium name="US DOE Joint Genome Institute"/>
            <person name="Copeland A."/>
            <person name="Lucas S."/>
            <person name="Lapidus A."/>
            <person name="Glavina del Rio T."/>
            <person name="Dalin E."/>
            <person name="Tice H."/>
            <person name="Bruce D."/>
            <person name="Goodwin L."/>
            <person name="Pitluck S."/>
            <person name="Chertkov O."/>
            <person name="Brettin T."/>
            <person name="Detter J.C."/>
            <person name="Han C."/>
            <person name="Kuske C.R."/>
            <person name="Schmutz J."/>
            <person name="Larimer F."/>
            <person name="Land M."/>
            <person name="Hauser L."/>
            <person name="Kyrpides N."/>
            <person name="Lykidis A."/>
            <person name="Mesbah N.M."/>
            <person name="Wiegel J."/>
        </authorList>
    </citation>
    <scope>NUCLEOTIDE SEQUENCE [LARGE SCALE GENOMIC DNA]</scope>
    <source>
        <strain evidence="7">ATCC BAA-1301 / DSM 18059 / JW/NM-WN-LF</strain>
    </source>
</reference>
<dbReference type="HOGENOM" id="CLU_147249_3_4_9"/>
<evidence type="ECO:0000256" key="3">
    <source>
        <dbReference type="ARBA" id="ARBA00023143"/>
    </source>
</evidence>
<dbReference type="OrthoDB" id="9812413at2"/>
<dbReference type="GO" id="GO:0009425">
    <property type="term" value="C:bacterial-type flagellum basal body"/>
    <property type="evidence" value="ECO:0007669"/>
    <property type="project" value="UniProtKB-SubCell"/>
</dbReference>
<name>B2A342_NATTJ</name>
<dbReference type="GO" id="GO:0003774">
    <property type="term" value="F:cytoskeletal motor activity"/>
    <property type="evidence" value="ECO:0007669"/>
    <property type="project" value="InterPro"/>
</dbReference>